<organism evidence="1 2">
    <name type="scientific">Litoreibacter roseus</name>
    <dbReference type="NCBI Taxonomy" id="2601869"/>
    <lineage>
        <taxon>Bacteria</taxon>
        <taxon>Pseudomonadati</taxon>
        <taxon>Pseudomonadota</taxon>
        <taxon>Alphaproteobacteria</taxon>
        <taxon>Rhodobacterales</taxon>
        <taxon>Roseobacteraceae</taxon>
        <taxon>Litoreibacter</taxon>
    </lineage>
</organism>
<proteinExistence type="predicted"/>
<evidence type="ECO:0008006" key="3">
    <source>
        <dbReference type="Google" id="ProtNLM"/>
    </source>
</evidence>
<reference evidence="1 2" key="1">
    <citation type="submission" date="2019-12" db="EMBL/GenBank/DDBJ databases">
        <title>Litoreibacter badius sp. nov., a novel bacteriochlorophyll a-containing bacterium in the genus Litoreibacter.</title>
        <authorList>
            <person name="Kanamuro M."/>
            <person name="Takabe Y."/>
            <person name="Mori K."/>
            <person name="Takaichi S."/>
            <person name="Hanada S."/>
        </authorList>
    </citation>
    <scope>NUCLEOTIDE SEQUENCE [LARGE SCALE GENOMIC DNA]</scope>
    <source>
        <strain evidence="1 2">K6</strain>
    </source>
</reference>
<dbReference type="Proteomes" id="UP000436822">
    <property type="component" value="Unassembled WGS sequence"/>
</dbReference>
<comment type="caution">
    <text evidence="1">The sequence shown here is derived from an EMBL/GenBank/DDBJ whole genome shotgun (WGS) entry which is preliminary data.</text>
</comment>
<dbReference type="InterPro" id="IPR021335">
    <property type="entry name" value="DUF2948"/>
</dbReference>
<evidence type="ECO:0000313" key="2">
    <source>
        <dbReference type="Proteomes" id="UP000436822"/>
    </source>
</evidence>
<accession>A0A6N6JH34</accession>
<dbReference type="Pfam" id="PF11164">
    <property type="entry name" value="DUF2948"/>
    <property type="match status" value="1"/>
</dbReference>
<name>A0A6N6JH34_9RHOB</name>
<dbReference type="EMBL" id="BLJE01000002">
    <property type="protein sequence ID" value="GFE65536.1"/>
    <property type="molecule type" value="Genomic_DNA"/>
</dbReference>
<sequence length="159" mass="17746">MTEDAKFEDGDDRPLKLIAADTEDLQVISALVQDAVLPASEMKYEPSKRRFVLLLNRFRWEDQSRAAQRRRAYERVRSILMFEDVAGVSSQGIQRDDPETVFSLLSIGWEAREDGVGQLVLTLAGDGAIALDVECVNVTLQDVTRPYVAPSGKAPEHPE</sequence>
<keyword evidence="2" id="KW-1185">Reference proteome</keyword>
<dbReference type="OrthoDB" id="9806367at2"/>
<dbReference type="RefSeq" id="WP_159807555.1">
    <property type="nucleotide sequence ID" value="NZ_BLJE01000002.1"/>
</dbReference>
<evidence type="ECO:0000313" key="1">
    <source>
        <dbReference type="EMBL" id="GFE65536.1"/>
    </source>
</evidence>
<dbReference type="AlphaFoldDB" id="A0A6N6JH34"/>
<protein>
    <recommendedName>
        <fullName evidence="3">DUF2948 family protein</fullName>
    </recommendedName>
</protein>
<gene>
    <name evidence="1" type="ORF">KIN_26100</name>
</gene>